<dbReference type="SUPFAM" id="SSF50118">
    <property type="entry name" value="Cell growth inhibitor/plasmid maintenance toxic component"/>
    <property type="match status" value="1"/>
</dbReference>
<dbReference type="Pfam" id="PF02452">
    <property type="entry name" value="PemK_toxin"/>
    <property type="match status" value="1"/>
</dbReference>
<dbReference type="Proteomes" id="UP001193501">
    <property type="component" value="Unassembled WGS sequence"/>
</dbReference>
<dbReference type="GO" id="GO:0003677">
    <property type="term" value="F:DNA binding"/>
    <property type="evidence" value="ECO:0007669"/>
    <property type="project" value="InterPro"/>
</dbReference>
<name>A0AAE5BUJ7_9RHOB</name>
<accession>A0AAE5BUJ7</accession>
<keyword evidence="2" id="KW-1185">Reference proteome</keyword>
<gene>
    <name evidence="1" type="ORF">GV832_04685</name>
</gene>
<reference evidence="1" key="1">
    <citation type="submission" date="2020-01" db="EMBL/GenBank/DDBJ databases">
        <authorList>
            <person name="Chen W.-M."/>
        </authorList>
    </citation>
    <scope>NUCLEOTIDE SEQUENCE</scope>
    <source>
        <strain evidence="1">CYK-10</strain>
    </source>
</reference>
<protein>
    <submittedName>
        <fullName evidence="1">Type II toxin-antitoxin system PemK/MazF family toxin</fullName>
    </submittedName>
</protein>
<proteinExistence type="predicted"/>
<evidence type="ECO:0000313" key="1">
    <source>
        <dbReference type="EMBL" id="NBZ86869.1"/>
    </source>
</evidence>
<dbReference type="InterPro" id="IPR003477">
    <property type="entry name" value="PemK-like"/>
</dbReference>
<dbReference type="InterPro" id="IPR011067">
    <property type="entry name" value="Plasmid_toxin/cell-grow_inhib"/>
</dbReference>
<dbReference type="EMBL" id="JAABNR010000003">
    <property type="protein sequence ID" value="NBZ86869.1"/>
    <property type="molecule type" value="Genomic_DNA"/>
</dbReference>
<sequence length="141" mass="15959">MALTYHPARGSIVTVRFEPGFLPPEMVKRRLAIVLSPAIRSRPGLCTVVPLSTTPPEKQMPYHCTYTVPFEMPKGWGNIERWVKGDMVTTVGWHRIDLLSLGKDKAGRRRYQTEAIDTDSFTKIKRCVLHGLGFSPLTKHL</sequence>
<dbReference type="AlphaFoldDB" id="A0AAE5BUJ7"/>
<evidence type="ECO:0000313" key="2">
    <source>
        <dbReference type="Proteomes" id="UP001193501"/>
    </source>
</evidence>
<dbReference type="Gene3D" id="2.30.30.110">
    <property type="match status" value="1"/>
</dbReference>
<organism evidence="1 2">
    <name type="scientific">Stagnihabitans tardus</name>
    <dbReference type="NCBI Taxonomy" id="2699202"/>
    <lineage>
        <taxon>Bacteria</taxon>
        <taxon>Pseudomonadati</taxon>
        <taxon>Pseudomonadota</taxon>
        <taxon>Alphaproteobacteria</taxon>
        <taxon>Rhodobacterales</taxon>
        <taxon>Paracoccaceae</taxon>
        <taxon>Stagnihabitans</taxon>
    </lineage>
</organism>
<comment type="caution">
    <text evidence="1">The sequence shown here is derived from an EMBL/GenBank/DDBJ whole genome shotgun (WGS) entry which is preliminary data.</text>
</comment>